<dbReference type="PANTHER" id="PTHR34836">
    <property type="entry name" value="OS06G0188250 PROTEIN"/>
    <property type="match status" value="1"/>
</dbReference>
<protein>
    <submittedName>
        <fullName evidence="1">Uncharacterized protein</fullName>
    </submittedName>
</protein>
<reference evidence="1" key="1">
    <citation type="journal article" date="2019" name="Science">
        <title>Mutation of a bHLH transcription factor allowed almond domestication.</title>
        <authorList>
            <person name="Sanchez-Perez R."/>
            <person name="Pavan S."/>
            <person name="Mazzeo R."/>
            <person name="Moldovan C."/>
            <person name="Aiese Cigliano R."/>
            <person name="Del Cueto J."/>
            <person name="Ricciardi F."/>
            <person name="Lotti C."/>
            <person name="Ricciardi L."/>
            <person name="Dicenta F."/>
            <person name="Lopez-Marques R.L."/>
            <person name="Lindberg Moller B."/>
        </authorList>
    </citation>
    <scope>NUCLEOTIDE SEQUENCE</scope>
</reference>
<name>A0A4Y1QM82_PRUDU</name>
<organism evidence="1">
    <name type="scientific">Prunus dulcis</name>
    <name type="common">Almond</name>
    <name type="synonym">Amygdalus dulcis</name>
    <dbReference type="NCBI Taxonomy" id="3755"/>
    <lineage>
        <taxon>Eukaryota</taxon>
        <taxon>Viridiplantae</taxon>
        <taxon>Streptophyta</taxon>
        <taxon>Embryophyta</taxon>
        <taxon>Tracheophyta</taxon>
        <taxon>Spermatophyta</taxon>
        <taxon>Magnoliopsida</taxon>
        <taxon>eudicotyledons</taxon>
        <taxon>Gunneridae</taxon>
        <taxon>Pentapetalae</taxon>
        <taxon>rosids</taxon>
        <taxon>fabids</taxon>
        <taxon>Rosales</taxon>
        <taxon>Rosaceae</taxon>
        <taxon>Amygdaloideae</taxon>
        <taxon>Amygdaleae</taxon>
        <taxon>Prunus</taxon>
    </lineage>
</organism>
<evidence type="ECO:0000313" key="1">
    <source>
        <dbReference type="EMBL" id="BBG92911.1"/>
    </source>
</evidence>
<sequence length="99" mass="10847">MRLNNDDKQKHLLSFFFILSLAGLGSIQLSMAKEVIRIPVGVVLYLNSSVGAIAESCTTMALSDFYAKHAHYRTRLDLRTRDSADDIVTAASEGGLDTN</sequence>
<dbReference type="AlphaFoldDB" id="A0A4Y1QM82"/>
<proteinExistence type="predicted"/>
<dbReference type="PANTHER" id="PTHR34836:SF7">
    <property type="entry name" value="RECEPTOR LIGAND BINDING REGION DOMAIN-CONTAINING PROTEIN"/>
    <property type="match status" value="1"/>
</dbReference>
<gene>
    <name evidence="1" type="ORF">Prudu_000777</name>
</gene>
<dbReference type="EMBL" id="AP019297">
    <property type="protein sequence ID" value="BBG92911.1"/>
    <property type="molecule type" value="Genomic_DNA"/>
</dbReference>
<dbReference type="InterPro" id="IPR015683">
    <property type="entry name" value="Ionotropic_Glu_rcpt"/>
</dbReference>
<accession>A0A4Y1QM82</accession>